<comment type="caution">
    <text evidence="2">The sequence shown here is derived from an EMBL/GenBank/DDBJ whole genome shotgun (WGS) entry which is preliminary data.</text>
</comment>
<dbReference type="STRING" id="1664694.A0A0N0NIL8"/>
<dbReference type="GO" id="GO:0008168">
    <property type="term" value="F:methyltransferase activity"/>
    <property type="evidence" value="ECO:0007669"/>
    <property type="project" value="UniProtKB-KW"/>
</dbReference>
<feature type="domain" description="Methyltransferase" evidence="1">
    <location>
        <begin position="53"/>
        <end position="168"/>
    </location>
</feature>
<keyword evidence="2" id="KW-0808">Transferase</keyword>
<protein>
    <submittedName>
        <fullName evidence="2">Aklanonic acid methyltransferase DauC</fullName>
    </submittedName>
</protein>
<dbReference type="InterPro" id="IPR025714">
    <property type="entry name" value="Methyltranfer_dom"/>
</dbReference>
<dbReference type="GeneID" id="28731128"/>
<dbReference type="Gene3D" id="3.40.50.150">
    <property type="entry name" value="Vaccinia Virus protein VP39"/>
    <property type="match status" value="1"/>
</dbReference>
<proteinExistence type="predicted"/>
<accession>A0A0N0NIL8</accession>
<dbReference type="EMBL" id="LFJN01000035">
    <property type="protein sequence ID" value="KPI35981.1"/>
    <property type="molecule type" value="Genomic_DNA"/>
</dbReference>
<name>A0A0N0NIL8_9EURO</name>
<dbReference type="CDD" id="cd02440">
    <property type="entry name" value="AdoMet_MTases"/>
    <property type="match status" value="1"/>
</dbReference>
<evidence type="ECO:0000313" key="3">
    <source>
        <dbReference type="Proteomes" id="UP000038010"/>
    </source>
</evidence>
<dbReference type="VEuPathDB" id="FungiDB:AB675_10473"/>
<dbReference type="AlphaFoldDB" id="A0A0N0NIL8"/>
<dbReference type="OrthoDB" id="66144at2759"/>
<dbReference type="Proteomes" id="UP000038010">
    <property type="component" value="Unassembled WGS sequence"/>
</dbReference>
<sequence length="290" mass="32797">MGRKHAAHIRPNIKHRRCHRTYTRRAPTYATAFNGWHVTLGEQYAADISPPPGGRCLDLACGTGLVTFPLAKAVGQDGLVVGVDVTPAMLDVARKREREEGWGRVEFVEGDIADLSEVEPVQDVVRESGFDVISCCSALVLLADPAAAIKHWADMLKKGGKLITDVPTETHTLQYLFSWELRRAMGLQNEFDRSWVENIHSLEKLCADAGLIVNKSWKTASQGGEGEEYRLEDGEEVFEQNVKKYSDFMDLEKLDETRQKFLEMWRRECQRSDGVFKDGHWLYMTIAKKP</sequence>
<dbReference type="SUPFAM" id="SSF53335">
    <property type="entry name" value="S-adenosyl-L-methionine-dependent methyltransferases"/>
    <property type="match status" value="1"/>
</dbReference>
<dbReference type="GO" id="GO:0032259">
    <property type="term" value="P:methylation"/>
    <property type="evidence" value="ECO:0007669"/>
    <property type="project" value="UniProtKB-KW"/>
</dbReference>
<dbReference type="PANTHER" id="PTHR43861">
    <property type="entry name" value="TRANS-ACONITATE 2-METHYLTRANSFERASE-RELATED"/>
    <property type="match status" value="1"/>
</dbReference>
<dbReference type="RefSeq" id="XP_017995944.1">
    <property type="nucleotide sequence ID" value="XM_018139248.1"/>
</dbReference>
<reference evidence="2 3" key="1">
    <citation type="submission" date="2015-06" db="EMBL/GenBank/DDBJ databases">
        <title>Draft genome of the ant-associated black yeast Phialophora attae CBS 131958.</title>
        <authorList>
            <person name="Moreno L.F."/>
            <person name="Stielow B.J."/>
            <person name="de Hoog S."/>
            <person name="Vicente V.A."/>
            <person name="Weiss V.A."/>
            <person name="de Vries M."/>
            <person name="Cruz L.M."/>
            <person name="Souza E.M."/>
        </authorList>
    </citation>
    <scope>NUCLEOTIDE SEQUENCE [LARGE SCALE GENOMIC DNA]</scope>
    <source>
        <strain evidence="2 3">CBS 131958</strain>
    </source>
</reference>
<dbReference type="InterPro" id="IPR029063">
    <property type="entry name" value="SAM-dependent_MTases_sf"/>
</dbReference>
<keyword evidence="2" id="KW-0489">Methyltransferase</keyword>
<evidence type="ECO:0000259" key="1">
    <source>
        <dbReference type="Pfam" id="PF13847"/>
    </source>
</evidence>
<keyword evidence="3" id="KW-1185">Reference proteome</keyword>
<organism evidence="2 3">
    <name type="scientific">Cyphellophora attinorum</name>
    <dbReference type="NCBI Taxonomy" id="1664694"/>
    <lineage>
        <taxon>Eukaryota</taxon>
        <taxon>Fungi</taxon>
        <taxon>Dikarya</taxon>
        <taxon>Ascomycota</taxon>
        <taxon>Pezizomycotina</taxon>
        <taxon>Eurotiomycetes</taxon>
        <taxon>Chaetothyriomycetidae</taxon>
        <taxon>Chaetothyriales</taxon>
        <taxon>Cyphellophoraceae</taxon>
        <taxon>Cyphellophora</taxon>
    </lineage>
</organism>
<gene>
    <name evidence="2" type="ORF">AB675_10473</name>
</gene>
<evidence type="ECO:0000313" key="2">
    <source>
        <dbReference type="EMBL" id="KPI35981.1"/>
    </source>
</evidence>
<dbReference type="Pfam" id="PF13847">
    <property type="entry name" value="Methyltransf_31"/>
    <property type="match status" value="1"/>
</dbReference>